<keyword evidence="9" id="KW-1185">Reference proteome</keyword>
<evidence type="ECO:0000256" key="3">
    <source>
        <dbReference type="ARBA" id="ARBA00022628"/>
    </source>
</evidence>
<evidence type="ECO:0000313" key="9">
    <source>
        <dbReference type="Proteomes" id="UP000183994"/>
    </source>
</evidence>
<protein>
    <submittedName>
        <fullName evidence="8">5-methyltetrahydrofolate--homocysteine methyltransferase</fullName>
    </submittedName>
</protein>
<dbReference type="STRING" id="1121393.SAMN02745216_04992"/>
<sequence>MKIIGEKINGTRKSVDQAIKEKDAEFIAALAKAQVEAGANLLDVNVGSAPDTETEDLIWLVGVVQDAVDCQLCLDSSRPEPLKAALEKVNQKPMINSISGEPKRLEEILPLAAANDCELIALALDEGGIPKTADARMEVVRKMIARTRESGLADERLYIDPLVLSIATDIQAGNITLEVIRRIREEFPEAHITMGLSNVSFGLPKRMLINRTFLTLAYAAGMDSAIVDPTEVSMREAILTVKMLLGEDRFCRNYTRMMQAAAAAKK</sequence>
<dbReference type="AlphaFoldDB" id="A0A1M6ZL81"/>
<dbReference type="SUPFAM" id="SSF51717">
    <property type="entry name" value="Dihydropteroate synthetase-like"/>
    <property type="match status" value="1"/>
</dbReference>
<gene>
    <name evidence="8" type="ORF">SAMN02745216_04992</name>
</gene>
<dbReference type="GO" id="GO:0005829">
    <property type="term" value="C:cytosol"/>
    <property type="evidence" value="ECO:0007669"/>
    <property type="project" value="TreeGrafter"/>
</dbReference>
<reference evidence="9" key="1">
    <citation type="submission" date="2016-11" db="EMBL/GenBank/DDBJ databases">
        <authorList>
            <person name="Varghese N."/>
            <person name="Submissions S."/>
        </authorList>
    </citation>
    <scope>NUCLEOTIDE SEQUENCE [LARGE SCALE GENOMIC DNA]</scope>
    <source>
        <strain evidence="9">DSM 16219</strain>
    </source>
</reference>
<keyword evidence="3" id="KW-0846">Cobalamin</keyword>
<dbReference type="GO" id="GO:0050667">
    <property type="term" value="P:homocysteine metabolic process"/>
    <property type="evidence" value="ECO:0007669"/>
    <property type="project" value="TreeGrafter"/>
</dbReference>
<keyword evidence="4 8" id="KW-0808">Transferase</keyword>
<dbReference type="GO" id="GO:0046872">
    <property type="term" value="F:metal ion binding"/>
    <property type="evidence" value="ECO:0007669"/>
    <property type="project" value="UniProtKB-KW"/>
</dbReference>
<feature type="domain" description="Pterin-binding" evidence="7">
    <location>
        <begin position="1"/>
        <end position="245"/>
    </location>
</feature>
<dbReference type="PROSITE" id="PS50972">
    <property type="entry name" value="PTERIN_BINDING"/>
    <property type="match status" value="1"/>
</dbReference>
<keyword evidence="5" id="KW-0479">Metal-binding</keyword>
<dbReference type="PANTHER" id="PTHR45833">
    <property type="entry name" value="METHIONINE SYNTHASE"/>
    <property type="match status" value="1"/>
</dbReference>
<dbReference type="Pfam" id="PF00809">
    <property type="entry name" value="Pterin_bind"/>
    <property type="match status" value="1"/>
</dbReference>
<evidence type="ECO:0000256" key="1">
    <source>
        <dbReference type="ARBA" id="ARBA00010398"/>
    </source>
</evidence>
<dbReference type="GO" id="GO:0008705">
    <property type="term" value="F:methionine synthase activity"/>
    <property type="evidence" value="ECO:0007669"/>
    <property type="project" value="TreeGrafter"/>
</dbReference>
<proteinExistence type="inferred from homology"/>
<dbReference type="InterPro" id="IPR000489">
    <property type="entry name" value="Pterin-binding_dom"/>
</dbReference>
<dbReference type="EMBL" id="FQZU01000059">
    <property type="protein sequence ID" value="SHL31154.1"/>
    <property type="molecule type" value="Genomic_DNA"/>
</dbReference>
<keyword evidence="6" id="KW-0170">Cobalt</keyword>
<dbReference type="NCBIfam" id="NF005719">
    <property type="entry name" value="PRK07535.1"/>
    <property type="match status" value="1"/>
</dbReference>
<comment type="similarity">
    <text evidence="1">Belongs to the vitamin-B12 dependent methionine synthase family.</text>
</comment>
<evidence type="ECO:0000259" key="7">
    <source>
        <dbReference type="PROSITE" id="PS50972"/>
    </source>
</evidence>
<dbReference type="InterPro" id="IPR011005">
    <property type="entry name" value="Dihydropteroate_synth-like_sf"/>
</dbReference>
<dbReference type="Gene3D" id="3.20.20.20">
    <property type="entry name" value="Dihydropteroate synthase-like"/>
    <property type="match status" value="1"/>
</dbReference>
<name>A0A1M6ZL81_9BACT</name>
<dbReference type="GO" id="GO:0032259">
    <property type="term" value="P:methylation"/>
    <property type="evidence" value="ECO:0007669"/>
    <property type="project" value="UniProtKB-KW"/>
</dbReference>
<dbReference type="GO" id="GO:0031419">
    <property type="term" value="F:cobalamin binding"/>
    <property type="evidence" value="ECO:0007669"/>
    <property type="project" value="UniProtKB-KW"/>
</dbReference>
<dbReference type="InterPro" id="IPR050554">
    <property type="entry name" value="Met_Synthase/Corrinoid"/>
</dbReference>
<dbReference type="RefSeq" id="WP_073478967.1">
    <property type="nucleotide sequence ID" value="NZ_FQZU01000059.1"/>
</dbReference>
<organism evidence="8 9">
    <name type="scientific">Desulfatibacillum alkenivorans DSM 16219</name>
    <dbReference type="NCBI Taxonomy" id="1121393"/>
    <lineage>
        <taxon>Bacteria</taxon>
        <taxon>Pseudomonadati</taxon>
        <taxon>Thermodesulfobacteriota</taxon>
        <taxon>Desulfobacteria</taxon>
        <taxon>Desulfobacterales</taxon>
        <taxon>Desulfatibacillaceae</taxon>
        <taxon>Desulfatibacillum</taxon>
    </lineage>
</organism>
<evidence type="ECO:0000313" key="8">
    <source>
        <dbReference type="EMBL" id="SHL31154.1"/>
    </source>
</evidence>
<dbReference type="OrthoDB" id="9803687at2"/>
<evidence type="ECO:0000256" key="4">
    <source>
        <dbReference type="ARBA" id="ARBA00022679"/>
    </source>
</evidence>
<evidence type="ECO:0000256" key="6">
    <source>
        <dbReference type="ARBA" id="ARBA00023285"/>
    </source>
</evidence>
<keyword evidence="2 8" id="KW-0489">Methyltransferase</keyword>
<dbReference type="PANTHER" id="PTHR45833:SF1">
    <property type="entry name" value="METHIONINE SYNTHASE"/>
    <property type="match status" value="1"/>
</dbReference>
<dbReference type="GO" id="GO:0046653">
    <property type="term" value="P:tetrahydrofolate metabolic process"/>
    <property type="evidence" value="ECO:0007669"/>
    <property type="project" value="TreeGrafter"/>
</dbReference>
<evidence type="ECO:0000256" key="2">
    <source>
        <dbReference type="ARBA" id="ARBA00022603"/>
    </source>
</evidence>
<accession>A0A1M6ZL81</accession>
<dbReference type="Proteomes" id="UP000183994">
    <property type="component" value="Unassembled WGS sequence"/>
</dbReference>
<evidence type="ECO:0000256" key="5">
    <source>
        <dbReference type="ARBA" id="ARBA00022723"/>
    </source>
</evidence>